<feature type="transmembrane region" description="Helical" evidence="10">
    <location>
        <begin position="584"/>
        <end position="604"/>
    </location>
</feature>
<dbReference type="InterPro" id="IPR013525">
    <property type="entry name" value="ABC2_TM"/>
</dbReference>
<reference evidence="12 13" key="1">
    <citation type="journal article" date="2018" name="Evol. Lett.">
        <title>Horizontal gene cluster transfer increased hallucinogenic mushroom diversity.</title>
        <authorList>
            <person name="Reynolds H.T."/>
            <person name="Vijayakumar V."/>
            <person name="Gluck-Thaler E."/>
            <person name="Korotkin H.B."/>
            <person name="Matheny P.B."/>
            <person name="Slot J.C."/>
        </authorList>
    </citation>
    <scope>NUCLEOTIDE SEQUENCE [LARGE SCALE GENOMIC DNA]</scope>
    <source>
        <strain evidence="12 13">2629</strain>
    </source>
</reference>
<dbReference type="FunFam" id="3.40.50.300:FF:000054">
    <property type="entry name" value="ABC multidrug transporter atrF"/>
    <property type="match status" value="1"/>
</dbReference>
<feature type="transmembrane region" description="Helical" evidence="10">
    <location>
        <begin position="1324"/>
        <end position="1346"/>
    </location>
</feature>
<feature type="domain" description="ABC transporter" evidence="11">
    <location>
        <begin position="874"/>
        <end position="1120"/>
    </location>
</feature>
<evidence type="ECO:0000313" key="12">
    <source>
        <dbReference type="EMBL" id="PPQ71449.1"/>
    </source>
</evidence>
<dbReference type="InterPro" id="IPR034003">
    <property type="entry name" value="ABCG_PDR_2"/>
</dbReference>
<sequence length="1511" mass="168577">MTDNVNLSPPLNDIKEETPSGAVSRNTSHPTLRDVDASSPGQPDAHHQHQHQHQEHPPPVSPKQPFARGRANSSVSRVDVDFFDPAGVQDLRRTLTHQKDEGGQDAAGTLNAEKRSSSSGSTLNEEPFDFEKVLRNVIQKRDEAQIKPRSLGVAFRNLQVVGVASASTYIPTLGSLFNPSIILENFQNQRHPHVKNILQGFEGAVRPGEMLPVLTQEPITVVLGSPGSGCSTLLKTLSNHRKEYHSVLGEVHYDSLTPDDIAKYFRGDVQYCPEDDVHFPTLTVDQTIHFAATVRTPRDRAGETREEFARQTTDVLTTLFGLRHAKNTPVGDAVIRGVSGGEKKRVSIAEALAARSCIGSWDNSTRGLDASTALEFVKALRISTDVFQTTTIVSIYQAGESLYQHFDKVCVIYEGRMAYFGPADRAKQYFMDMGYEPANRQTTPDFLVTVTDPNARIPRAGFSNQPRTASEFADYFLKSEHGRANVAEVDNYLDQFVGKPDRKSAYVESARAEFAKGSRKSSAFLLSIPQQVRAVMRRRVQIIRGSMLATAANLFSFIFQGIIMGTVFFKTKDETSAFFSRGGVLFFALLFSALTAMAEIPALFAQRPIVLRHEKAAFYHPFVEAVSLTLVDIPINVAIGVVFSIIVYFLVGLQKSADQFFVFLLFLLFMTLTMKSYFRAVAAAFVSDSTALSFAGISILVLSIYTGYSIPKPSMIGALRWLTYINPLKYGFEVIMTNEFRTLQGSCSNLIPQGPGYENVSLDNQVCATVGAVAGQRLVDGNRFVELSYGFHWSNTWMNFGIIIAFGIAFTTALFIFAEYNTALSTDTPVALFKRQAVLKERNARKASDEENGAVEEKEKQRPSSPTKESPPTPRMTDVFSWQHVNYTVPISGQADRKLLDDVSGYVAPGKLTALMGESGAGKTTLLNVLAQRTDVGVVTGDRFVNGQELPIDFQAQTGYCQQMDTHMPYSTVREALLFSAKLRQPPHVSVAEKEAYVEKCLEMCGLQEYAEASVGSLSIEHRKRTTIGVELAAKPKLLLFLDEPTTGLDSQSAWAIMSFLRTLADRGQAVLCTIHQPSAELFQVFDRLLLLRKGGQTVYFGDLGQNATTLINYFERNGARPCQEIENPAEYMLDVIGAGATATSQQDWRQIWLQSPEAVQVQREIEAIHAEGRSRPPVEATLHREFATKWVYQTGLLFQRNAQQYWRDPTYLMAKLVLNAIGGLFIGFTFWNSKNSPQGIQNKLFALFMATILSVPLANQLQVPFIHTRSIYEIRERPSRMYSWTALVTSQILIELPWNIFGSALLFFTWYWTVGFETSRAGYTFLIMVIAFPFYYGTFGQAVAAMSPNAEIAAILFSFLFSFVLTFNGVLQPFSQLGWWQWMYRLSPYTYLIEGLIGQAIGRQTVECSPIEFVTLNPPSGLSCGEYMNPFMSVAGGYLTNPEATASCQFCSIRTTDQFLGQAFNIFYDHHWRNFGFMVAFTTFNVVLIYLLTYLFRIRKGSLFSFLKKN</sequence>
<dbReference type="PANTHER" id="PTHR19241">
    <property type="entry name" value="ATP-BINDING CASSETTE TRANSPORTER"/>
    <property type="match status" value="1"/>
</dbReference>
<dbReference type="GO" id="GO:0005524">
    <property type="term" value="F:ATP binding"/>
    <property type="evidence" value="ECO:0007669"/>
    <property type="project" value="UniProtKB-KW"/>
</dbReference>
<feature type="transmembrane region" description="Helical" evidence="10">
    <location>
        <begin position="690"/>
        <end position="710"/>
    </location>
</feature>
<dbReference type="Pfam" id="PF00005">
    <property type="entry name" value="ABC_tran"/>
    <property type="match status" value="2"/>
</dbReference>
<gene>
    <name evidence="12" type="ORF">CVT24_011961</name>
</gene>
<keyword evidence="5" id="KW-0547">Nucleotide-binding</keyword>
<dbReference type="InterPro" id="IPR010929">
    <property type="entry name" value="PDR_CDR_ABC"/>
</dbReference>
<dbReference type="GO" id="GO:0016887">
    <property type="term" value="F:ATP hydrolysis activity"/>
    <property type="evidence" value="ECO:0007669"/>
    <property type="project" value="InterPro"/>
</dbReference>
<dbReference type="SMART" id="SM00382">
    <property type="entry name" value="AAA"/>
    <property type="match status" value="2"/>
</dbReference>
<feature type="transmembrane region" description="Helical" evidence="10">
    <location>
        <begin position="625"/>
        <end position="651"/>
    </location>
</feature>
<dbReference type="Pfam" id="PF19055">
    <property type="entry name" value="ABC2_membrane_7"/>
    <property type="match status" value="1"/>
</dbReference>
<dbReference type="InParanoid" id="A0A409VYX6"/>
<proteinExistence type="inferred from homology"/>
<dbReference type="PROSITE" id="PS50893">
    <property type="entry name" value="ABC_TRANSPORTER_2"/>
    <property type="match status" value="2"/>
</dbReference>
<evidence type="ECO:0000256" key="7">
    <source>
        <dbReference type="ARBA" id="ARBA00022989"/>
    </source>
</evidence>
<keyword evidence="7 10" id="KW-1133">Transmembrane helix</keyword>
<feature type="transmembrane region" description="Helical" evidence="10">
    <location>
        <begin position="797"/>
        <end position="818"/>
    </location>
</feature>
<dbReference type="OrthoDB" id="245989at2759"/>
<evidence type="ECO:0000259" key="11">
    <source>
        <dbReference type="PROSITE" id="PS50893"/>
    </source>
</evidence>
<feature type="transmembrane region" description="Helical" evidence="10">
    <location>
        <begin position="1476"/>
        <end position="1497"/>
    </location>
</feature>
<evidence type="ECO:0000256" key="5">
    <source>
        <dbReference type="ARBA" id="ARBA00022741"/>
    </source>
</evidence>
<dbReference type="CDD" id="cd03232">
    <property type="entry name" value="ABCG_PDR_domain2"/>
    <property type="match status" value="1"/>
</dbReference>
<evidence type="ECO:0000256" key="3">
    <source>
        <dbReference type="ARBA" id="ARBA00022448"/>
    </source>
</evidence>
<dbReference type="InterPro" id="IPR043926">
    <property type="entry name" value="ABCG_dom"/>
</dbReference>
<dbReference type="CDD" id="cd03233">
    <property type="entry name" value="ABCG_PDR_domain1"/>
    <property type="match status" value="1"/>
</dbReference>
<dbReference type="SUPFAM" id="SSF52540">
    <property type="entry name" value="P-loop containing nucleoside triphosphate hydrolases"/>
    <property type="match status" value="2"/>
</dbReference>
<feature type="region of interest" description="Disordered" evidence="9">
    <location>
        <begin position="843"/>
        <end position="876"/>
    </location>
</feature>
<keyword evidence="4 10" id="KW-0812">Transmembrane</keyword>
<keyword evidence="8 10" id="KW-0472">Membrane</keyword>
<feature type="compositionally biased region" description="Basic and acidic residues" evidence="9">
    <location>
        <begin position="843"/>
        <end position="862"/>
    </location>
</feature>
<feature type="domain" description="ABC transporter" evidence="11">
    <location>
        <begin position="181"/>
        <end position="439"/>
    </location>
</feature>
<dbReference type="InterPro" id="IPR029481">
    <property type="entry name" value="ABC_trans_N"/>
</dbReference>
<evidence type="ECO:0000256" key="8">
    <source>
        <dbReference type="ARBA" id="ARBA00023136"/>
    </source>
</evidence>
<dbReference type="EMBL" id="NHTK01005914">
    <property type="protein sequence ID" value="PPQ71449.1"/>
    <property type="molecule type" value="Genomic_DNA"/>
</dbReference>
<feature type="region of interest" description="Disordered" evidence="9">
    <location>
        <begin position="96"/>
        <end position="124"/>
    </location>
</feature>
<feature type="transmembrane region" description="Helical" evidence="10">
    <location>
        <begin position="546"/>
        <end position="569"/>
    </location>
</feature>
<evidence type="ECO:0000256" key="10">
    <source>
        <dbReference type="SAM" id="Phobius"/>
    </source>
</evidence>
<feature type="transmembrane region" description="Helical" evidence="10">
    <location>
        <begin position="1353"/>
        <end position="1372"/>
    </location>
</feature>
<comment type="caution">
    <text evidence="12">The sequence shown here is derived from an EMBL/GenBank/DDBJ whole genome shotgun (WGS) entry which is preliminary data.</text>
</comment>
<dbReference type="InterPro" id="IPR003439">
    <property type="entry name" value="ABC_transporter-like_ATP-bd"/>
</dbReference>
<dbReference type="InterPro" id="IPR027417">
    <property type="entry name" value="P-loop_NTPase"/>
</dbReference>
<accession>A0A409VYX6</accession>
<feature type="transmembrane region" description="Helical" evidence="10">
    <location>
        <begin position="1245"/>
        <end position="1264"/>
    </location>
</feature>
<feature type="compositionally biased region" description="Basic and acidic residues" evidence="9">
    <location>
        <begin position="44"/>
        <end position="56"/>
    </location>
</feature>
<keyword evidence="3" id="KW-0813">Transport</keyword>
<feature type="region of interest" description="Disordered" evidence="9">
    <location>
        <begin position="1"/>
        <end position="78"/>
    </location>
</feature>
<dbReference type="PROSITE" id="PS00211">
    <property type="entry name" value="ABC_TRANSPORTER_1"/>
    <property type="match status" value="1"/>
</dbReference>
<feature type="transmembrane region" description="Helical" evidence="10">
    <location>
        <begin position="657"/>
        <end position="678"/>
    </location>
</feature>
<keyword evidence="13" id="KW-1185">Reference proteome</keyword>
<evidence type="ECO:0000256" key="4">
    <source>
        <dbReference type="ARBA" id="ARBA00022692"/>
    </source>
</evidence>
<feature type="transmembrane region" description="Helical" evidence="10">
    <location>
        <begin position="1285"/>
        <end position="1312"/>
    </location>
</feature>
<evidence type="ECO:0000256" key="6">
    <source>
        <dbReference type="ARBA" id="ARBA00022840"/>
    </source>
</evidence>
<dbReference type="InterPro" id="IPR017871">
    <property type="entry name" value="ABC_transporter-like_CS"/>
</dbReference>
<evidence type="ECO:0000256" key="2">
    <source>
        <dbReference type="ARBA" id="ARBA00006012"/>
    </source>
</evidence>
<comment type="similarity">
    <text evidence="2">Belongs to the ABC transporter superfamily. ABCG family. PDR (TC 3.A.1.205) subfamily.</text>
</comment>
<dbReference type="GO" id="GO:0016020">
    <property type="term" value="C:membrane"/>
    <property type="evidence" value="ECO:0007669"/>
    <property type="project" value="UniProtKB-SubCell"/>
</dbReference>
<comment type="subcellular location">
    <subcellularLocation>
        <location evidence="1">Membrane</location>
        <topology evidence="1">Multi-pass membrane protein</topology>
    </subcellularLocation>
</comment>
<dbReference type="InterPro" id="IPR003593">
    <property type="entry name" value="AAA+_ATPase"/>
</dbReference>
<name>A0A409VYX6_9AGAR</name>
<dbReference type="Gene3D" id="3.40.50.300">
    <property type="entry name" value="P-loop containing nucleotide triphosphate hydrolases"/>
    <property type="match status" value="2"/>
</dbReference>
<dbReference type="STRING" id="181874.A0A409VYX6"/>
<keyword evidence="6" id="KW-0067">ATP-binding</keyword>
<feature type="transmembrane region" description="Helical" evidence="10">
    <location>
        <begin position="1213"/>
        <end position="1233"/>
    </location>
</feature>
<evidence type="ECO:0000256" key="9">
    <source>
        <dbReference type="SAM" id="MobiDB-lite"/>
    </source>
</evidence>
<evidence type="ECO:0000313" key="13">
    <source>
        <dbReference type="Proteomes" id="UP000284842"/>
    </source>
</evidence>
<dbReference type="FunCoup" id="A0A409VYX6">
    <property type="interactions" value="91"/>
</dbReference>
<protein>
    <recommendedName>
        <fullName evidence="11">ABC transporter domain-containing protein</fullName>
    </recommendedName>
</protein>
<evidence type="ECO:0000256" key="1">
    <source>
        <dbReference type="ARBA" id="ARBA00004141"/>
    </source>
</evidence>
<dbReference type="Proteomes" id="UP000284842">
    <property type="component" value="Unassembled WGS sequence"/>
</dbReference>
<dbReference type="GO" id="GO:0140359">
    <property type="term" value="F:ABC-type transporter activity"/>
    <property type="evidence" value="ECO:0007669"/>
    <property type="project" value="InterPro"/>
</dbReference>
<dbReference type="Pfam" id="PF01061">
    <property type="entry name" value="ABC2_membrane"/>
    <property type="match status" value="2"/>
</dbReference>
<dbReference type="Pfam" id="PF06422">
    <property type="entry name" value="PDR_CDR"/>
    <property type="match status" value="2"/>
</dbReference>
<dbReference type="Pfam" id="PF14510">
    <property type="entry name" value="ABC_trans_N"/>
    <property type="match status" value="1"/>
</dbReference>
<dbReference type="InterPro" id="IPR034001">
    <property type="entry name" value="ABCG_PDR_1"/>
</dbReference>
<feature type="compositionally biased region" description="Polar residues" evidence="9">
    <location>
        <begin position="21"/>
        <end position="30"/>
    </location>
</feature>
<organism evidence="12 13">
    <name type="scientific">Panaeolus cyanescens</name>
    <dbReference type="NCBI Taxonomy" id="181874"/>
    <lineage>
        <taxon>Eukaryota</taxon>
        <taxon>Fungi</taxon>
        <taxon>Dikarya</taxon>
        <taxon>Basidiomycota</taxon>
        <taxon>Agaricomycotina</taxon>
        <taxon>Agaricomycetes</taxon>
        <taxon>Agaricomycetidae</taxon>
        <taxon>Agaricales</taxon>
        <taxon>Agaricineae</taxon>
        <taxon>Galeropsidaceae</taxon>
        <taxon>Panaeolus</taxon>
    </lineage>
</organism>